<protein>
    <submittedName>
        <fullName evidence="2">Uncharacterized protein</fullName>
    </submittedName>
</protein>
<comment type="caution">
    <text evidence="2">The sequence shown here is derived from an EMBL/GenBank/DDBJ whole genome shotgun (WGS) entry which is preliminary data.</text>
</comment>
<dbReference type="RefSeq" id="WP_281046101.1">
    <property type="nucleotide sequence ID" value="NZ_JARYGZ010000004.1"/>
</dbReference>
<sequence>MKRMLLAGFAGSLALAVPANAASPFDGTWKGDVASAKLPEKPDVFLLQNGVYTCKTCVPAYSVKADGAFHPIKGQPYFDAASVKVVDAHTTIETHRKKGKVMNTVTATVTPDGKTVHFVFKDMSAPNGKVVEVKGSQTLVAPGPKGSHASSGTWKNDKVESVSDAGITMMLKDDGKSFTMTTPAAISYTAAYGGPAVPIKGDHGGTYAKVAKPDAHTIVETDVRGGKTVGVYTMKIVSDGVMAITSEDTLRGTRTEFTAKRQ</sequence>
<gene>
    <name evidence="2" type="ORF">QGN17_18590</name>
</gene>
<evidence type="ECO:0000256" key="1">
    <source>
        <dbReference type="SAM" id="SignalP"/>
    </source>
</evidence>
<organism evidence="2 3">
    <name type="scientific">Sphingomonas oryzagri</name>
    <dbReference type="NCBI Taxonomy" id="3042314"/>
    <lineage>
        <taxon>Bacteria</taxon>
        <taxon>Pseudomonadati</taxon>
        <taxon>Pseudomonadota</taxon>
        <taxon>Alphaproteobacteria</taxon>
        <taxon>Sphingomonadales</taxon>
        <taxon>Sphingomonadaceae</taxon>
        <taxon>Sphingomonas</taxon>
    </lineage>
</organism>
<keyword evidence="1" id="KW-0732">Signal</keyword>
<evidence type="ECO:0000313" key="3">
    <source>
        <dbReference type="Proteomes" id="UP001160625"/>
    </source>
</evidence>
<accession>A0ABT6N6M6</accession>
<dbReference type="EMBL" id="JARYGZ010000004">
    <property type="protein sequence ID" value="MDH7640748.1"/>
    <property type="molecule type" value="Genomic_DNA"/>
</dbReference>
<proteinExistence type="predicted"/>
<dbReference type="Proteomes" id="UP001160625">
    <property type="component" value="Unassembled WGS sequence"/>
</dbReference>
<feature type="signal peptide" evidence="1">
    <location>
        <begin position="1"/>
        <end position="21"/>
    </location>
</feature>
<name>A0ABT6N6M6_9SPHN</name>
<reference evidence="2" key="1">
    <citation type="submission" date="2023-04" db="EMBL/GenBank/DDBJ databases">
        <title>Sphingomonas sp. MAHUQ-71 isolated from rice field.</title>
        <authorList>
            <person name="Huq M.A."/>
        </authorList>
    </citation>
    <scope>NUCLEOTIDE SEQUENCE</scope>
    <source>
        <strain evidence="2">MAHUQ-71</strain>
    </source>
</reference>
<evidence type="ECO:0000313" key="2">
    <source>
        <dbReference type="EMBL" id="MDH7640748.1"/>
    </source>
</evidence>
<keyword evidence="3" id="KW-1185">Reference proteome</keyword>
<feature type="chain" id="PRO_5047373561" evidence="1">
    <location>
        <begin position="22"/>
        <end position="262"/>
    </location>
</feature>